<dbReference type="EMBL" id="WHZY01000013">
    <property type="protein sequence ID" value="NEG78934.1"/>
    <property type="molecule type" value="Genomic_DNA"/>
</dbReference>
<comment type="caution">
    <text evidence="4">The sequence shown here is derived from an EMBL/GenBank/DDBJ whole genome shotgun (WGS) entry which is preliminary data.</text>
</comment>
<accession>A0A7K3TJV5</accession>
<feature type="compositionally biased region" description="Low complexity" evidence="2">
    <location>
        <begin position="55"/>
        <end position="79"/>
    </location>
</feature>
<dbReference type="OrthoDB" id="277520at2"/>
<dbReference type="Gene3D" id="2.60.200.20">
    <property type="match status" value="1"/>
</dbReference>
<dbReference type="InterPro" id="IPR008984">
    <property type="entry name" value="SMAD_FHA_dom_sf"/>
</dbReference>
<dbReference type="SMART" id="SM00240">
    <property type="entry name" value="FHA"/>
    <property type="match status" value="1"/>
</dbReference>
<evidence type="ECO:0000313" key="5">
    <source>
        <dbReference type="Proteomes" id="UP000469763"/>
    </source>
</evidence>
<dbReference type="AlphaFoldDB" id="A0A7K3TJV5"/>
<feature type="domain" description="FHA" evidence="3">
    <location>
        <begin position="111"/>
        <end position="162"/>
    </location>
</feature>
<dbReference type="InterPro" id="IPR050923">
    <property type="entry name" value="Cell_Proc_Reg/RNA_Proc"/>
</dbReference>
<evidence type="ECO:0000313" key="4">
    <source>
        <dbReference type="EMBL" id="NEG78934.1"/>
    </source>
</evidence>
<organism evidence="4 5">
    <name type="scientific">Bifidobacterium avesanii</name>
    <dbReference type="NCBI Taxonomy" id="1798157"/>
    <lineage>
        <taxon>Bacteria</taxon>
        <taxon>Bacillati</taxon>
        <taxon>Actinomycetota</taxon>
        <taxon>Actinomycetes</taxon>
        <taxon>Bifidobacteriales</taxon>
        <taxon>Bifidobacteriaceae</taxon>
        <taxon>Bifidobacterium</taxon>
    </lineage>
</organism>
<name>A0A7K3TJV5_9BIFI</name>
<keyword evidence="5" id="KW-1185">Reference proteome</keyword>
<keyword evidence="1" id="KW-0597">Phosphoprotein</keyword>
<evidence type="ECO:0000256" key="2">
    <source>
        <dbReference type="SAM" id="MobiDB-lite"/>
    </source>
</evidence>
<reference evidence="4 5" key="1">
    <citation type="submission" date="2019-10" db="EMBL/GenBank/DDBJ databases">
        <title>Bifidobacterium from non-human primates.</title>
        <authorList>
            <person name="Modesto M."/>
        </authorList>
    </citation>
    <scope>NUCLEOTIDE SEQUENCE [LARGE SCALE GENOMIC DNA]</scope>
    <source>
        <strain evidence="4 5">TREC</strain>
    </source>
</reference>
<evidence type="ECO:0000256" key="1">
    <source>
        <dbReference type="ARBA" id="ARBA00022553"/>
    </source>
</evidence>
<dbReference type="Pfam" id="PF00498">
    <property type="entry name" value="FHA"/>
    <property type="match status" value="1"/>
</dbReference>
<evidence type="ECO:0000259" key="3">
    <source>
        <dbReference type="PROSITE" id="PS50006"/>
    </source>
</evidence>
<gene>
    <name evidence="4" type="ORF">GFD22_08120</name>
</gene>
<dbReference type="Proteomes" id="UP000469763">
    <property type="component" value="Unassembled WGS sequence"/>
</dbReference>
<dbReference type="PROSITE" id="PS50006">
    <property type="entry name" value="FHA_DOMAIN"/>
    <property type="match status" value="1"/>
</dbReference>
<dbReference type="PANTHER" id="PTHR23308">
    <property type="entry name" value="NUCLEAR INHIBITOR OF PROTEIN PHOSPHATASE-1"/>
    <property type="match status" value="1"/>
</dbReference>
<proteinExistence type="predicted"/>
<dbReference type="SUPFAM" id="SSF49879">
    <property type="entry name" value="SMAD/FHA domain"/>
    <property type="match status" value="1"/>
</dbReference>
<feature type="compositionally biased region" description="Basic residues" evidence="2">
    <location>
        <begin position="40"/>
        <end position="51"/>
    </location>
</feature>
<dbReference type="RefSeq" id="WP_152350784.1">
    <property type="nucleotide sequence ID" value="NZ_WBSN01000014.1"/>
</dbReference>
<protein>
    <submittedName>
        <fullName evidence="4">FHA domain-containing protein</fullName>
    </submittedName>
</protein>
<feature type="region of interest" description="Disordered" evidence="2">
    <location>
        <begin position="37"/>
        <end position="79"/>
    </location>
</feature>
<dbReference type="InterPro" id="IPR000253">
    <property type="entry name" value="FHA_dom"/>
</dbReference>
<sequence>MTELTFALLKYGFLVLLWAFVWLAVHSLHQDIAAFSPKPSRSRRKRERAARRAAEAPVPEAQASAPAPRSHVSARNAGSAADADAKGAPALLVVIDGPLAGATVPLSGEAITIGRAASNTVVLNDEFVSGHHARVYVDPTSGQWAIEDLGSMNGTVVAGQRIGAPTILPARVPVRIGATTLELR</sequence>